<dbReference type="Proteomes" id="UP000254601">
    <property type="component" value="Unassembled WGS sequence"/>
</dbReference>
<keyword evidence="1" id="KW-0472">Membrane</keyword>
<feature type="transmembrane region" description="Helical" evidence="1">
    <location>
        <begin position="14"/>
        <end position="34"/>
    </location>
</feature>
<keyword evidence="1" id="KW-1133">Transmembrane helix</keyword>
<protein>
    <submittedName>
        <fullName evidence="2">Uncharacterized protein</fullName>
    </submittedName>
</protein>
<sequence>MIFNFEDLIFFYRFIFWGYIGLSFLVLFLIYRSISKNGHTSRRQKIIGYIEGFLAVFVIFYSWHIPSFIDYLDERKEKKVRHERYLKAKAVFDERCKTAGWKIYRKVENVDGIRLLKVRPKYKLEYSYDPMWADATLTTESTVDGYIRSFLYTNRITSTEDGIKEDKTNGYYYVDVLEDGAYTRYALAYKDKDAPMTQTPITTPARYAVTYENMVDPADRAMWIAGTKVIVLDTQTNEVLGEAIWYAFDPAQGLGREFRNSGTPPWSNTIICPKSGSYNLPTRLFLDHILISSQTTTQEKHHDH</sequence>
<name>A0A380MNA4_9GAMM</name>
<reference evidence="2 3" key="1">
    <citation type="submission" date="2018-06" db="EMBL/GenBank/DDBJ databases">
        <authorList>
            <consortium name="Pathogen Informatics"/>
            <person name="Doyle S."/>
        </authorList>
    </citation>
    <scope>NUCLEOTIDE SEQUENCE [LARGE SCALE GENOMIC DNA]</scope>
    <source>
        <strain evidence="2 3">NCTC13337</strain>
    </source>
</reference>
<evidence type="ECO:0000313" key="2">
    <source>
        <dbReference type="EMBL" id="SUO93728.1"/>
    </source>
</evidence>
<keyword evidence="1" id="KW-0812">Transmembrane</keyword>
<accession>A0A380MNA4</accession>
<proteinExistence type="predicted"/>
<organism evidence="2 3">
    <name type="scientific">Suttonella ornithocola</name>
    <dbReference type="NCBI Taxonomy" id="279832"/>
    <lineage>
        <taxon>Bacteria</taxon>
        <taxon>Pseudomonadati</taxon>
        <taxon>Pseudomonadota</taxon>
        <taxon>Gammaproteobacteria</taxon>
        <taxon>Cardiobacteriales</taxon>
        <taxon>Cardiobacteriaceae</taxon>
        <taxon>Suttonella</taxon>
    </lineage>
</organism>
<evidence type="ECO:0000313" key="3">
    <source>
        <dbReference type="Proteomes" id="UP000254601"/>
    </source>
</evidence>
<dbReference type="RefSeq" id="WP_072575576.1">
    <property type="nucleotide sequence ID" value="NZ_LWHB01000013.1"/>
</dbReference>
<dbReference type="OrthoDB" id="8862546at2"/>
<keyword evidence="3" id="KW-1185">Reference proteome</keyword>
<dbReference type="EMBL" id="UHIC01000001">
    <property type="protein sequence ID" value="SUO93728.1"/>
    <property type="molecule type" value="Genomic_DNA"/>
</dbReference>
<gene>
    <name evidence="2" type="ORF">NCTC13337_00371</name>
</gene>
<dbReference type="AlphaFoldDB" id="A0A380MNA4"/>
<feature type="transmembrane region" description="Helical" evidence="1">
    <location>
        <begin position="46"/>
        <end position="63"/>
    </location>
</feature>
<evidence type="ECO:0000256" key="1">
    <source>
        <dbReference type="SAM" id="Phobius"/>
    </source>
</evidence>